<dbReference type="Proteomes" id="UP000199155">
    <property type="component" value="Unassembled WGS sequence"/>
</dbReference>
<sequence length="508" mass="54933">MEWLSTENVIAVGTAVLGVVATIGVLVYERLVPRRKRLGYRIQLDTPIGNNGAQGQQNVRLGLFNDARNMENATLVLLRFENSGAQPIDPDDYTSRPHGLRVEFQDRVIRGSAVTLPRGSEDMMEAFSAAGTGLRHEDNCLYLPRVHLNPGDHFKLLVLLGNGPTRSEVRIIGRLTGGFVQETRSVTVDETPPLFSRQARLLTVLLTACVVTLSTLVMVRGDTPPPIGCEKGSLRVVGSTAFEPVAEELADKYERDCPGSVITVDARGSAAGIRELKEAGEAAKSGSPALITLSDGPGAGGDTQLTENRVAVSAFAMVLNDKVPLKNLTTDHIRRLYSGDIRNWSTLGGPDLPVVLVSRNSNSGTRGVFQRRILRGFEPAESSSDCHEKNDPRARVFRCELDSTDQVLATVAEIPGAIGYSELRTGTETKGLHRLALDGHRPTLDAASTSPAYPFREIEYAHTYGRPPADSLASSFLNYAMRGSGQDVVRTHGHLPCYTPEGLKICGA</sequence>
<dbReference type="PANTHER" id="PTHR30570:SF1">
    <property type="entry name" value="PHOSPHATE-BINDING PROTEIN PSTS"/>
    <property type="match status" value="1"/>
</dbReference>
<keyword evidence="2" id="KW-0812">Transmembrane</keyword>
<keyword evidence="1" id="KW-0732">Signal</keyword>
<dbReference type="RefSeq" id="WP_093612376.1">
    <property type="nucleotide sequence ID" value="NZ_FNFF01000008.1"/>
</dbReference>
<dbReference type="AlphaFoldDB" id="A0A1G9CEY3"/>
<dbReference type="Pfam" id="PF12849">
    <property type="entry name" value="PBP_like_2"/>
    <property type="match status" value="1"/>
</dbReference>
<evidence type="ECO:0000313" key="5">
    <source>
        <dbReference type="Proteomes" id="UP000199155"/>
    </source>
</evidence>
<keyword evidence="5" id="KW-1185">Reference proteome</keyword>
<evidence type="ECO:0000256" key="1">
    <source>
        <dbReference type="ARBA" id="ARBA00022729"/>
    </source>
</evidence>
<dbReference type="PANTHER" id="PTHR30570">
    <property type="entry name" value="PERIPLASMIC PHOSPHATE BINDING COMPONENT OF PHOSPHATE ABC TRANSPORTER"/>
    <property type="match status" value="1"/>
</dbReference>
<evidence type="ECO:0000256" key="2">
    <source>
        <dbReference type="SAM" id="Phobius"/>
    </source>
</evidence>
<feature type="domain" description="PBP" evidence="3">
    <location>
        <begin position="228"/>
        <end position="481"/>
    </location>
</feature>
<name>A0A1G9CEY3_9ACTN</name>
<dbReference type="SUPFAM" id="SSF53850">
    <property type="entry name" value="Periplasmic binding protein-like II"/>
    <property type="match status" value="1"/>
</dbReference>
<accession>A0A1G9CEY3</accession>
<proteinExistence type="predicted"/>
<dbReference type="Gene3D" id="3.40.190.10">
    <property type="entry name" value="Periplasmic binding protein-like II"/>
    <property type="match status" value="2"/>
</dbReference>
<dbReference type="InterPro" id="IPR024370">
    <property type="entry name" value="PBP_domain"/>
</dbReference>
<evidence type="ECO:0000313" key="4">
    <source>
        <dbReference type="EMBL" id="SDK49995.1"/>
    </source>
</evidence>
<organism evidence="4 5">
    <name type="scientific">Streptomyces indicus</name>
    <dbReference type="NCBI Taxonomy" id="417292"/>
    <lineage>
        <taxon>Bacteria</taxon>
        <taxon>Bacillati</taxon>
        <taxon>Actinomycetota</taxon>
        <taxon>Actinomycetes</taxon>
        <taxon>Kitasatosporales</taxon>
        <taxon>Streptomycetaceae</taxon>
        <taxon>Streptomyces</taxon>
    </lineage>
</organism>
<reference evidence="4 5" key="1">
    <citation type="submission" date="2016-10" db="EMBL/GenBank/DDBJ databases">
        <authorList>
            <person name="de Groot N.N."/>
        </authorList>
    </citation>
    <scope>NUCLEOTIDE SEQUENCE [LARGE SCALE GENOMIC DNA]</scope>
    <source>
        <strain evidence="4 5">CGMCC 4.5727</strain>
    </source>
</reference>
<evidence type="ECO:0000259" key="3">
    <source>
        <dbReference type="Pfam" id="PF12849"/>
    </source>
</evidence>
<gene>
    <name evidence="4" type="ORF">SAMN05421806_10885</name>
</gene>
<dbReference type="InterPro" id="IPR050811">
    <property type="entry name" value="Phosphate_ABC_transporter"/>
</dbReference>
<dbReference type="STRING" id="417292.SAMN05421806_10885"/>
<keyword evidence="2" id="KW-0472">Membrane</keyword>
<dbReference type="OrthoDB" id="9790048at2"/>
<feature type="transmembrane region" description="Helical" evidence="2">
    <location>
        <begin position="6"/>
        <end position="28"/>
    </location>
</feature>
<protein>
    <submittedName>
        <fullName evidence="4">ABC-type phosphate transport system, substrate-binding protein</fullName>
    </submittedName>
</protein>
<dbReference type="EMBL" id="FNFF01000008">
    <property type="protein sequence ID" value="SDK49995.1"/>
    <property type="molecule type" value="Genomic_DNA"/>
</dbReference>
<feature type="transmembrane region" description="Helical" evidence="2">
    <location>
        <begin position="201"/>
        <end position="219"/>
    </location>
</feature>
<keyword evidence="2" id="KW-1133">Transmembrane helix</keyword>